<evidence type="ECO:0000313" key="1">
    <source>
        <dbReference type="EMBL" id="KZP00960.1"/>
    </source>
</evidence>
<name>A0A167RIZ7_CALVF</name>
<dbReference type="EMBL" id="KV417268">
    <property type="protein sequence ID" value="KZP00960.1"/>
    <property type="molecule type" value="Genomic_DNA"/>
</dbReference>
<accession>A0A167RIZ7</accession>
<dbReference type="AlphaFoldDB" id="A0A167RIZ7"/>
<evidence type="ECO:0000313" key="2">
    <source>
        <dbReference type="Proteomes" id="UP000076738"/>
    </source>
</evidence>
<reference evidence="1 2" key="1">
    <citation type="journal article" date="2016" name="Mol. Biol. Evol.">
        <title>Comparative Genomics of Early-Diverging Mushroom-Forming Fungi Provides Insights into the Origins of Lignocellulose Decay Capabilities.</title>
        <authorList>
            <person name="Nagy L.G."/>
            <person name="Riley R."/>
            <person name="Tritt A."/>
            <person name="Adam C."/>
            <person name="Daum C."/>
            <person name="Floudas D."/>
            <person name="Sun H."/>
            <person name="Yadav J.S."/>
            <person name="Pangilinan J."/>
            <person name="Larsson K.H."/>
            <person name="Matsuura K."/>
            <person name="Barry K."/>
            <person name="Labutti K."/>
            <person name="Kuo R."/>
            <person name="Ohm R.A."/>
            <person name="Bhattacharya S.S."/>
            <person name="Shirouzu T."/>
            <person name="Yoshinaga Y."/>
            <person name="Martin F.M."/>
            <person name="Grigoriev I.V."/>
            <person name="Hibbett D.S."/>
        </authorList>
    </citation>
    <scope>NUCLEOTIDE SEQUENCE [LARGE SCALE GENOMIC DNA]</scope>
    <source>
        <strain evidence="1 2">TUFC12733</strain>
    </source>
</reference>
<sequence>MVTRTIWSNELIQIGACSASCLPGSNDGGDRPRPARHSPPGWAIYTVARAACLPFRRPSSKLPPDYNGCELLMSPRDWSGWIADARVRLLISPSPTPTAATTAASVVMPVAAPCVFHLSIVIHVPDILSRLASASAANEQSVVPKPMRVDRDTC</sequence>
<protein>
    <submittedName>
        <fullName evidence="1">Uncharacterized protein</fullName>
    </submittedName>
</protein>
<dbReference type="Proteomes" id="UP000076738">
    <property type="component" value="Unassembled WGS sequence"/>
</dbReference>
<keyword evidence="2" id="KW-1185">Reference proteome</keyword>
<gene>
    <name evidence="1" type="ORF">CALVIDRAFT_533279</name>
</gene>
<proteinExistence type="predicted"/>
<organism evidence="1 2">
    <name type="scientific">Calocera viscosa (strain TUFC12733)</name>
    <dbReference type="NCBI Taxonomy" id="1330018"/>
    <lineage>
        <taxon>Eukaryota</taxon>
        <taxon>Fungi</taxon>
        <taxon>Dikarya</taxon>
        <taxon>Basidiomycota</taxon>
        <taxon>Agaricomycotina</taxon>
        <taxon>Dacrymycetes</taxon>
        <taxon>Dacrymycetales</taxon>
        <taxon>Dacrymycetaceae</taxon>
        <taxon>Calocera</taxon>
    </lineage>
</organism>